<evidence type="ECO:0000256" key="4">
    <source>
        <dbReference type="PROSITE-ProRule" id="PRU00134"/>
    </source>
</evidence>
<evidence type="ECO:0000313" key="6">
    <source>
        <dbReference type="EMBL" id="RPA80178.1"/>
    </source>
</evidence>
<sequence length="468" mass="52829">MASSSDTLPSLLFHGIVGNPEKRTQCISFHISCDIPKTLSDKLMTPVELRPRPTLKEIRTIKTAIEGVLDELSTVKTTFGFNKCCVCTKPGIPRSRFRPFDLDEDIKNAWDWVSKDTVGLIDKLVAPEKQKVNPIPQVWSRILPTCEGSEKCKKEAEQLAEMWREKDADVNGKVVINSWQDGLGYLPKDGVVRFTKVPITLLAFNCNLCQKHVGSSVNLKCATCQKVIYCSQACMSKDLLEHRKECKSLASQSVSPSQVVHPAKPETSPVSQLSTQLNTLNISSPATAKPIPKRRMVLDNVTLVQKDQNEAPLPMILYHGIAGNPAVPSDSELFRIIMPIPQDMFDAICPPSSVPDPERHKILLEYFGMWELMFTERLAWFCIGCGNETSTFKHHFRFREEVVNSEGLKLLPYVWDCMVPVCEDKDCVQKGEEIVDGIKGKHEHKWEVDWSREEASRKHWAKMEKPAI</sequence>
<organism evidence="6 7">
    <name type="scientific">Ascobolus immersus RN42</name>
    <dbReference type="NCBI Taxonomy" id="1160509"/>
    <lineage>
        <taxon>Eukaryota</taxon>
        <taxon>Fungi</taxon>
        <taxon>Dikarya</taxon>
        <taxon>Ascomycota</taxon>
        <taxon>Pezizomycotina</taxon>
        <taxon>Pezizomycetes</taxon>
        <taxon>Pezizales</taxon>
        <taxon>Ascobolaceae</taxon>
        <taxon>Ascobolus</taxon>
    </lineage>
</organism>
<evidence type="ECO:0000313" key="7">
    <source>
        <dbReference type="Proteomes" id="UP000275078"/>
    </source>
</evidence>
<keyword evidence="2 4" id="KW-0863">Zinc-finger</keyword>
<evidence type="ECO:0000256" key="3">
    <source>
        <dbReference type="ARBA" id="ARBA00022833"/>
    </source>
</evidence>
<keyword evidence="3" id="KW-0862">Zinc</keyword>
<dbReference type="GO" id="GO:0008270">
    <property type="term" value="F:zinc ion binding"/>
    <property type="evidence" value="ECO:0007669"/>
    <property type="project" value="UniProtKB-KW"/>
</dbReference>
<evidence type="ECO:0000259" key="5">
    <source>
        <dbReference type="PROSITE" id="PS50865"/>
    </source>
</evidence>
<name>A0A3N4I669_ASCIM</name>
<dbReference type="SUPFAM" id="SSF144232">
    <property type="entry name" value="HIT/MYND zinc finger-like"/>
    <property type="match status" value="1"/>
</dbReference>
<dbReference type="STRING" id="1160509.A0A3N4I669"/>
<gene>
    <name evidence="6" type="ORF">BJ508DRAFT_377252</name>
</gene>
<dbReference type="PROSITE" id="PS01360">
    <property type="entry name" value="ZF_MYND_1"/>
    <property type="match status" value="1"/>
</dbReference>
<dbReference type="Pfam" id="PF01753">
    <property type="entry name" value="zf-MYND"/>
    <property type="match status" value="1"/>
</dbReference>
<protein>
    <recommendedName>
        <fullName evidence="5">MYND-type domain-containing protein</fullName>
    </recommendedName>
</protein>
<keyword evidence="7" id="KW-1185">Reference proteome</keyword>
<proteinExistence type="predicted"/>
<dbReference type="EMBL" id="ML119691">
    <property type="protein sequence ID" value="RPA80178.1"/>
    <property type="molecule type" value="Genomic_DNA"/>
</dbReference>
<feature type="domain" description="MYND-type" evidence="5">
    <location>
        <begin position="206"/>
        <end position="246"/>
    </location>
</feature>
<dbReference type="Proteomes" id="UP000275078">
    <property type="component" value="Unassembled WGS sequence"/>
</dbReference>
<reference evidence="6 7" key="1">
    <citation type="journal article" date="2018" name="Nat. Ecol. Evol.">
        <title>Pezizomycetes genomes reveal the molecular basis of ectomycorrhizal truffle lifestyle.</title>
        <authorList>
            <person name="Murat C."/>
            <person name="Payen T."/>
            <person name="Noel B."/>
            <person name="Kuo A."/>
            <person name="Morin E."/>
            <person name="Chen J."/>
            <person name="Kohler A."/>
            <person name="Krizsan K."/>
            <person name="Balestrini R."/>
            <person name="Da Silva C."/>
            <person name="Montanini B."/>
            <person name="Hainaut M."/>
            <person name="Levati E."/>
            <person name="Barry K.W."/>
            <person name="Belfiori B."/>
            <person name="Cichocki N."/>
            <person name="Clum A."/>
            <person name="Dockter R.B."/>
            <person name="Fauchery L."/>
            <person name="Guy J."/>
            <person name="Iotti M."/>
            <person name="Le Tacon F."/>
            <person name="Lindquist E.A."/>
            <person name="Lipzen A."/>
            <person name="Malagnac F."/>
            <person name="Mello A."/>
            <person name="Molinier V."/>
            <person name="Miyauchi S."/>
            <person name="Poulain J."/>
            <person name="Riccioni C."/>
            <person name="Rubini A."/>
            <person name="Sitrit Y."/>
            <person name="Splivallo R."/>
            <person name="Traeger S."/>
            <person name="Wang M."/>
            <person name="Zifcakova L."/>
            <person name="Wipf D."/>
            <person name="Zambonelli A."/>
            <person name="Paolocci F."/>
            <person name="Nowrousian M."/>
            <person name="Ottonello S."/>
            <person name="Baldrian P."/>
            <person name="Spatafora J.W."/>
            <person name="Henrissat B."/>
            <person name="Nagy L.G."/>
            <person name="Aury J.M."/>
            <person name="Wincker P."/>
            <person name="Grigoriev I.V."/>
            <person name="Bonfante P."/>
            <person name="Martin F.M."/>
        </authorList>
    </citation>
    <scope>NUCLEOTIDE SEQUENCE [LARGE SCALE GENOMIC DNA]</scope>
    <source>
        <strain evidence="6 7">RN42</strain>
    </source>
</reference>
<keyword evidence="1" id="KW-0479">Metal-binding</keyword>
<accession>A0A3N4I669</accession>
<evidence type="ECO:0000256" key="1">
    <source>
        <dbReference type="ARBA" id="ARBA00022723"/>
    </source>
</evidence>
<evidence type="ECO:0000256" key="2">
    <source>
        <dbReference type="ARBA" id="ARBA00022771"/>
    </source>
</evidence>
<dbReference type="AlphaFoldDB" id="A0A3N4I669"/>
<dbReference type="InterPro" id="IPR002893">
    <property type="entry name" value="Znf_MYND"/>
</dbReference>
<dbReference type="Gene3D" id="6.10.140.2220">
    <property type="match status" value="1"/>
</dbReference>
<dbReference type="PROSITE" id="PS50865">
    <property type="entry name" value="ZF_MYND_2"/>
    <property type="match status" value="1"/>
</dbReference>